<gene>
    <name evidence="1" type="ORF">M33023_00350</name>
</gene>
<keyword evidence="2" id="KW-1185">Reference proteome</keyword>
<dbReference type="EMBL" id="CP128397">
    <property type="protein sequence ID" value="WZN38252.1"/>
    <property type="molecule type" value="Genomic_DNA"/>
</dbReference>
<name>A0ABZ2YEB0_9MOLU</name>
<organism evidence="1 2">
    <name type="scientific">Candidatus Phytoplasma asteris</name>
    <dbReference type="NCBI Taxonomy" id="85620"/>
    <lineage>
        <taxon>Bacteria</taxon>
        <taxon>Bacillati</taxon>
        <taxon>Mycoplasmatota</taxon>
        <taxon>Mollicutes</taxon>
        <taxon>Acholeplasmatales</taxon>
        <taxon>Acholeplasmataceae</taxon>
        <taxon>Candidatus Phytoplasma</taxon>
        <taxon>16SrI (Aster yellows group)</taxon>
    </lineage>
</organism>
<sequence>MIVYLDNYVRFKKQQHKGPSNYLTLKYKAPKQFLNDDKDYCLGSAFVDNDKFEFTYFHLHFNPIRQIFSLCQDKHNYDKI</sequence>
<protein>
    <submittedName>
        <fullName evidence="1">Uncharacterized protein</fullName>
    </submittedName>
</protein>
<accession>A0ABZ2YEB0</accession>
<dbReference type="Proteomes" id="UP001470586">
    <property type="component" value="Chromosome"/>
</dbReference>
<proteinExistence type="predicted"/>
<reference evidence="1" key="1">
    <citation type="submission" date="2023-06" db="EMBL/GenBank/DDBJ databases">
        <title>Complete Genome of Candidatus Phytoplasma asteris M33.</title>
        <authorList>
            <person name="Toth R."/>
            <person name="Ilic A.-M."/>
            <person name="Huettel B."/>
            <person name="Duduk B."/>
            <person name="Kube M."/>
        </authorList>
    </citation>
    <scope>NUCLEOTIDE SEQUENCE [LARGE SCALE GENOMIC DNA]</scope>
    <source>
        <strain evidence="1">M33</strain>
    </source>
</reference>
<evidence type="ECO:0000313" key="2">
    <source>
        <dbReference type="Proteomes" id="UP001470586"/>
    </source>
</evidence>
<evidence type="ECO:0000313" key="1">
    <source>
        <dbReference type="EMBL" id="WZN38252.1"/>
    </source>
</evidence>
<dbReference type="RefSeq" id="WP_341833638.1">
    <property type="nucleotide sequence ID" value="NZ_CP128397.1"/>
</dbReference>